<feature type="domain" description="Rab-GAP TBC" evidence="1">
    <location>
        <begin position="96"/>
        <end position="284"/>
    </location>
</feature>
<dbReference type="EMBL" id="JAPDFW010000063">
    <property type="protein sequence ID" value="KAJ5076140.1"/>
    <property type="molecule type" value="Genomic_DNA"/>
</dbReference>
<comment type="caution">
    <text evidence="2">The sequence shown here is derived from an EMBL/GenBank/DDBJ whole genome shotgun (WGS) entry which is preliminary data.</text>
</comment>
<dbReference type="SMART" id="SM00164">
    <property type="entry name" value="TBC"/>
    <property type="match status" value="1"/>
</dbReference>
<dbReference type="PANTHER" id="PTHR47219:SF9">
    <property type="entry name" value="GTPASE ACTIVATING PROTEIN AND CENTROSOME-ASSOCIATED, ISOFORM B"/>
    <property type="match status" value="1"/>
</dbReference>
<evidence type="ECO:0000313" key="3">
    <source>
        <dbReference type="Proteomes" id="UP001149090"/>
    </source>
</evidence>
<dbReference type="FunFam" id="1.10.8.270:FF:000016">
    <property type="entry name" value="TBC1 domain family member 2A"/>
    <property type="match status" value="1"/>
</dbReference>
<dbReference type="Gene3D" id="1.10.472.80">
    <property type="entry name" value="Ypt/Rab-GAP domain of gyp1p, domain 3"/>
    <property type="match status" value="1"/>
</dbReference>
<dbReference type="SUPFAM" id="SSF47923">
    <property type="entry name" value="Ypt/Rab-GAP domain of gyp1p"/>
    <property type="match status" value="2"/>
</dbReference>
<evidence type="ECO:0000313" key="2">
    <source>
        <dbReference type="EMBL" id="KAJ5076140.1"/>
    </source>
</evidence>
<accession>A0A9Q0LQM4</accession>
<proteinExistence type="predicted"/>
<protein>
    <submittedName>
        <fullName evidence="2">Tbc1 domain family member whacked</fullName>
    </submittedName>
</protein>
<dbReference type="AlphaFoldDB" id="A0A9Q0LQM4"/>
<reference evidence="2" key="1">
    <citation type="submission" date="2022-10" db="EMBL/GenBank/DDBJ databases">
        <title>Novel sulphate-reducing endosymbionts in the free-living metamonad Anaeramoeba.</title>
        <authorList>
            <person name="Jerlstrom-Hultqvist J."/>
            <person name="Cepicka I."/>
            <person name="Gallot-Lavallee L."/>
            <person name="Salas-Leiva D."/>
            <person name="Curtis B.A."/>
            <person name="Zahonova K."/>
            <person name="Pipaliya S."/>
            <person name="Dacks J."/>
            <person name="Roger A.J."/>
        </authorList>
    </citation>
    <scope>NUCLEOTIDE SEQUENCE</scope>
    <source>
        <strain evidence="2">BMAN</strain>
    </source>
</reference>
<dbReference type="Gene3D" id="1.10.10.750">
    <property type="entry name" value="Ypt/Rab-GAP domain of gyp1p, domain 1"/>
    <property type="match status" value="1"/>
</dbReference>
<gene>
    <name evidence="2" type="ORF">M0811_07003</name>
</gene>
<dbReference type="GO" id="GO:0005096">
    <property type="term" value="F:GTPase activator activity"/>
    <property type="evidence" value="ECO:0007669"/>
    <property type="project" value="TreeGrafter"/>
</dbReference>
<keyword evidence="3" id="KW-1185">Reference proteome</keyword>
<sequence>MSDKDFNIESDESLEINETKTNLNSNQETKTTEKFDEYGFLIDEENVQISQKKQKKIKSKEEQEEKKKVKWNQFFKNWNFYFEKKKKKIGKQVIKGIPNSLRKEAWLRLSGSFEMLSNEKYSELYNNCLKKKDPKFQEMIVNDVKRTFSTNRFYKEKDGKEKLIRVLTAIAAYDPQIGYCQGMSSIAGLLLFYMDEKESFLTFLSLLERYHMSGTFRPGFPLILIQMHQWKRSLEKNLPKIHQHFKENEIIPEYYANVWFITLFADLISFDSLLRIWDVFLFEGFPFIFKVGLSYLKIFQKQLLSFSMNEILHKIQNLDEFSIEELINTANSFQIRSEELVEWRDEFFIEHKNISLLFENQK</sequence>
<dbReference type="Gene3D" id="1.10.8.270">
    <property type="entry name" value="putative rabgap domain of human tbc1 domain family member 14 like domains"/>
    <property type="match status" value="1"/>
</dbReference>
<dbReference type="OMA" id="QICHKYL"/>
<dbReference type="Pfam" id="PF00566">
    <property type="entry name" value="RabGAP-TBC"/>
    <property type="match status" value="1"/>
</dbReference>
<dbReference type="PROSITE" id="PS50086">
    <property type="entry name" value="TBC_RABGAP"/>
    <property type="match status" value="1"/>
</dbReference>
<dbReference type="InterPro" id="IPR000195">
    <property type="entry name" value="Rab-GAP-TBC_dom"/>
</dbReference>
<dbReference type="InterPro" id="IPR035969">
    <property type="entry name" value="Rab-GAP_TBC_sf"/>
</dbReference>
<evidence type="ECO:0000259" key="1">
    <source>
        <dbReference type="PROSITE" id="PS50086"/>
    </source>
</evidence>
<dbReference type="InterPro" id="IPR050302">
    <property type="entry name" value="Rab_GAP_TBC_domain"/>
</dbReference>
<dbReference type="Proteomes" id="UP001149090">
    <property type="component" value="Unassembled WGS sequence"/>
</dbReference>
<dbReference type="OrthoDB" id="159449at2759"/>
<dbReference type="PANTHER" id="PTHR47219">
    <property type="entry name" value="RAB GTPASE-ACTIVATING PROTEIN 1-LIKE"/>
    <property type="match status" value="1"/>
</dbReference>
<dbReference type="GO" id="GO:0031267">
    <property type="term" value="F:small GTPase binding"/>
    <property type="evidence" value="ECO:0007669"/>
    <property type="project" value="TreeGrafter"/>
</dbReference>
<name>A0A9Q0LQM4_ANAIG</name>
<organism evidence="2 3">
    <name type="scientific">Anaeramoeba ignava</name>
    <name type="common">Anaerobic marine amoeba</name>
    <dbReference type="NCBI Taxonomy" id="1746090"/>
    <lineage>
        <taxon>Eukaryota</taxon>
        <taxon>Metamonada</taxon>
        <taxon>Anaeramoebidae</taxon>
        <taxon>Anaeramoeba</taxon>
    </lineage>
</organism>